<dbReference type="Proteomes" id="UP001055879">
    <property type="component" value="Linkage Group LG13"/>
</dbReference>
<reference evidence="1 2" key="2">
    <citation type="journal article" date="2022" name="Mol. Ecol. Resour.">
        <title>The genomes of chicory, endive, great burdock and yacon provide insights into Asteraceae paleo-polyploidization history and plant inulin production.</title>
        <authorList>
            <person name="Fan W."/>
            <person name="Wang S."/>
            <person name="Wang H."/>
            <person name="Wang A."/>
            <person name="Jiang F."/>
            <person name="Liu H."/>
            <person name="Zhao H."/>
            <person name="Xu D."/>
            <person name="Zhang Y."/>
        </authorList>
    </citation>
    <scope>NUCLEOTIDE SEQUENCE [LARGE SCALE GENOMIC DNA]</scope>
    <source>
        <strain evidence="2">cv. Niubang</strain>
    </source>
</reference>
<protein>
    <submittedName>
        <fullName evidence="1">Uncharacterized protein</fullName>
    </submittedName>
</protein>
<organism evidence="1 2">
    <name type="scientific">Arctium lappa</name>
    <name type="common">Greater burdock</name>
    <name type="synonym">Lappa major</name>
    <dbReference type="NCBI Taxonomy" id="4217"/>
    <lineage>
        <taxon>Eukaryota</taxon>
        <taxon>Viridiplantae</taxon>
        <taxon>Streptophyta</taxon>
        <taxon>Embryophyta</taxon>
        <taxon>Tracheophyta</taxon>
        <taxon>Spermatophyta</taxon>
        <taxon>Magnoliopsida</taxon>
        <taxon>eudicotyledons</taxon>
        <taxon>Gunneridae</taxon>
        <taxon>Pentapetalae</taxon>
        <taxon>asterids</taxon>
        <taxon>campanulids</taxon>
        <taxon>Asterales</taxon>
        <taxon>Asteraceae</taxon>
        <taxon>Carduoideae</taxon>
        <taxon>Cardueae</taxon>
        <taxon>Arctiinae</taxon>
        <taxon>Arctium</taxon>
    </lineage>
</organism>
<name>A0ACB8Y9Q8_ARCLA</name>
<evidence type="ECO:0000313" key="2">
    <source>
        <dbReference type="Proteomes" id="UP001055879"/>
    </source>
</evidence>
<evidence type="ECO:0000313" key="1">
    <source>
        <dbReference type="EMBL" id="KAI3681828.1"/>
    </source>
</evidence>
<comment type="caution">
    <text evidence="1">The sequence shown here is derived from an EMBL/GenBank/DDBJ whole genome shotgun (WGS) entry which is preliminary data.</text>
</comment>
<accession>A0ACB8Y9Q8</accession>
<gene>
    <name evidence="1" type="ORF">L6452_36633</name>
</gene>
<proteinExistence type="predicted"/>
<reference evidence="2" key="1">
    <citation type="journal article" date="2022" name="Mol. Ecol. Resour.">
        <title>The genomes of chicory, endive, great burdock and yacon provide insights into Asteraceae palaeo-polyploidization history and plant inulin production.</title>
        <authorList>
            <person name="Fan W."/>
            <person name="Wang S."/>
            <person name="Wang H."/>
            <person name="Wang A."/>
            <person name="Jiang F."/>
            <person name="Liu H."/>
            <person name="Zhao H."/>
            <person name="Xu D."/>
            <person name="Zhang Y."/>
        </authorList>
    </citation>
    <scope>NUCLEOTIDE SEQUENCE [LARGE SCALE GENOMIC DNA]</scope>
    <source>
        <strain evidence="2">cv. Niubang</strain>
    </source>
</reference>
<keyword evidence="2" id="KW-1185">Reference proteome</keyword>
<sequence>MKDAAVATEIEISPNEYCVNTGTSQESTDQRNDTGGRESFFVGMIKKSFKLSKSNQNVDNGKVNGTVAITVNGHSLSERLIKKAEKLSGPIQPGDYWYDSRAGFWGMMGGPCRGIIPPFIDELNYPMPKNCADGHTGVFVNGRELHEKDLNLLASRGLPMDRNRSYIIEISGRVLDEGSGNELQCLGKLAPTVESKKYGFGMKPPKPTI</sequence>
<dbReference type="EMBL" id="CM042059">
    <property type="protein sequence ID" value="KAI3681828.1"/>
    <property type="molecule type" value="Genomic_DNA"/>
</dbReference>